<gene>
    <name evidence="7" type="ORF">PGSY75_0623000</name>
</gene>
<comment type="similarity">
    <text evidence="2">Belongs to the chorismate synthase family.</text>
</comment>
<proteinExistence type="inferred from homology"/>
<sequence>MSTYGTLLKVTSYGESHGKAIGCVIDGFLPNIEINFDLIQKQLDRRRPNQSKLTTNRNEKDKLVILSGFDENKTLGTPITFLIYNEDIKKEHYNSFINIPRPGHGDYTYFMKYHVKNKSGSSRFSGRETATRVAAGACIEQWLYKFYNCSIVSYVHSVGNIKIPEQVSKELENENPPSRDMVDYYGTVRYNEKEKIFMDCFNRLYDIDGSIIETDEYKKNILTIPSMDNTYINVSLNKCNIKQVDNNNNINDNDKEYINSEKNDEWIYLQTRCPHPYTAIQMCSYILKLKNKGDSVGGIATCIIQNPPIGIGEPIFDKMEAELAKMILSIPAVKGIEFGSGFNGTYMFGSDHNDIFLPVDKMSTKKESHEDENQNMSYYPPNKNKHDQILNSTKEYMCTKNNKNFNNIHNNITSNNNEEKLLVTKTNNCGGVLAGITTGNNIVFRSAIKPVSSIQIEKETSDFYGNICSLKVQGRHDCCILPRLPAVIEASSSIVIGDLILRQIAKYGDKNLPSLARNM</sequence>
<dbReference type="GO" id="GO:0004107">
    <property type="term" value="F:chorismate synthase activity"/>
    <property type="evidence" value="ECO:0007669"/>
    <property type="project" value="UniProtKB-EC"/>
</dbReference>
<dbReference type="Proteomes" id="UP000076004">
    <property type="component" value="Unassembled WGS sequence"/>
</dbReference>
<evidence type="ECO:0000313" key="8">
    <source>
        <dbReference type="Proteomes" id="UP000076004"/>
    </source>
</evidence>
<protein>
    <recommendedName>
        <fullName evidence="3">chorismate synthase</fullName>
        <ecNumber evidence="3">4.2.3.5</ecNumber>
    </recommendedName>
</protein>
<dbReference type="VEuPathDB" id="PlasmoDB:PGABG01_0621700"/>
<dbReference type="EMBL" id="LVLB01000007">
    <property type="protein sequence ID" value="KYO01922.1"/>
    <property type="molecule type" value="Genomic_DNA"/>
</dbReference>
<evidence type="ECO:0000256" key="6">
    <source>
        <dbReference type="ARBA" id="ARBA00023239"/>
    </source>
</evidence>
<dbReference type="PANTHER" id="PTHR21085:SF0">
    <property type="entry name" value="CHORISMATE SYNTHASE"/>
    <property type="match status" value="1"/>
</dbReference>
<evidence type="ECO:0000313" key="7">
    <source>
        <dbReference type="EMBL" id="KYO01922.1"/>
    </source>
</evidence>
<dbReference type="GeneID" id="29775413"/>
<evidence type="ECO:0000256" key="1">
    <source>
        <dbReference type="ARBA" id="ARBA00005044"/>
    </source>
</evidence>
<organism evidence="7 8">
    <name type="scientific">Plasmodium gaboni</name>
    <dbReference type="NCBI Taxonomy" id="647221"/>
    <lineage>
        <taxon>Eukaryota</taxon>
        <taxon>Sar</taxon>
        <taxon>Alveolata</taxon>
        <taxon>Apicomplexa</taxon>
        <taxon>Aconoidasida</taxon>
        <taxon>Haemosporida</taxon>
        <taxon>Plasmodiidae</taxon>
        <taxon>Plasmodium</taxon>
        <taxon>Plasmodium (Laverania)</taxon>
    </lineage>
</organism>
<keyword evidence="6" id="KW-0456">Lyase</keyword>
<accession>A0A151LRY1</accession>
<dbReference type="GO" id="GO:0009423">
    <property type="term" value="P:chorismate biosynthetic process"/>
    <property type="evidence" value="ECO:0007669"/>
    <property type="project" value="TreeGrafter"/>
</dbReference>
<evidence type="ECO:0000256" key="3">
    <source>
        <dbReference type="ARBA" id="ARBA00013036"/>
    </source>
</evidence>
<keyword evidence="5" id="KW-0057">Aromatic amino acid biosynthesis</keyword>
<dbReference type="CDD" id="cd07304">
    <property type="entry name" value="Chorismate_synthase"/>
    <property type="match status" value="1"/>
</dbReference>
<evidence type="ECO:0000256" key="5">
    <source>
        <dbReference type="ARBA" id="ARBA00023141"/>
    </source>
</evidence>
<dbReference type="PANTHER" id="PTHR21085">
    <property type="entry name" value="CHORISMATE SYNTHASE"/>
    <property type="match status" value="1"/>
</dbReference>
<dbReference type="Pfam" id="PF01264">
    <property type="entry name" value="Chorismate_synt"/>
    <property type="match status" value="2"/>
</dbReference>
<dbReference type="InterPro" id="IPR035904">
    <property type="entry name" value="Chorismate_synth_AroC_sf"/>
</dbReference>
<dbReference type="GO" id="GO:0005829">
    <property type="term" value="C:cytosol"/>
    <property type="evidence" value="ECO:0007669"/>
    <property type="project" value="TreeGrafter"/>
</dbReference>
<dbReference type="GO" id="GO:0008652">
    <property type="term" value="P:amino acid biosynthetic process"/>
    <property type="evidence" value="ECO:0007669"/>
    <property type="project" value="UniProtKB-KW"/>
</dbReference>
<dbReference type="GO" id="GO:0010181">
    <property type="term" value="F:FMN binding"/>
    <property type="evidence" value="ECO:0007669"/>
    <property type="project" value="TreeGrafter"/>
</dbReference>
<comment type="pathway">
    <text evidence="1">Metabolic intermediate biosynthesis; chorismate biosynthesis; chorismate from D-erythrose 4-phosphate and phosphoenolpyruvate: step 7/7.</text>
</comment>
<dbReference type="HAMAP" id="MF_00300">
    <property type="entry name" value="Chorismate_synth"/>
    <property type="match status" value="1"/>
</dbReference>
<dbReference type="Gene3D" id="3.60.150.10">
    <property type="entry name" value="Chorismate synthase AroC"/>
    <property type="match status" value="3"/>
</dbReference>
<dbReference type="RefSeq" id="XP_018642861.1">
    <property type="nucleotide sequence ID" value="XM_018784807.1"/>
</dbReference>
<reference evidence="7 8" key="1">
    <citation type="journal article" date="2016" name="Nat. Commun.">
        <title>Genomes of cryptic chimpanzee Plasmodium species reveal key evolutionary events leading to human malaria.</title>
        <authorList>
            <person name="Sundararaman S.A."/>
            <person name="Plenderleith L.J."/>
            <person name="Liu W."/>
            <person name="Loy D.E."/>
            <person name="Learn G.H."/>
            <person name="Li Y."/>
            <person name="Shaw K.S."/>
            <person name="Ayouba A."/>
            <person name="Peeters M."/>
            <person name="Speede S."/>
            <person name="Shaw G.M."/>
            <person name="Bushman F.D."/>
            <person name="Brisson D."/>
            <person name="Rayner J.C."/>
            <person name="Sharp P.M."/>
            <person name="Hahn B.H."/>
        </authorList>
    </citation>
    <scope>NUCLEOTIDE SEQUENCE [LARGE SCALE GENOMIC DNA]</scope>
    <source>
        <strain evidence="7 8">SY75</strain>
    </source>
</reference>
<dbReference type="SUPFAM" id="SSF103263">
    <property type="entry name" value="Chorismate synthase, AroC"/>
    <property type="match status" value="2"/>
</dbReference>
<dbReference type="KEGG" id="pgab:PGSY75_0623000"/>
<name>A0A151LRY1_9APIC</name>
<dbReference type="AlphaFoldDB" id="A0A151LRY1"/>
<keyword evidence="4" id="KW-0028">Amino-acid biosynthesis</keyword>
<dbReference type="EC" id="4.2.3.5" evidence="3"/>
<dbReference type="InterPro" id="IPR000453">
    <property type="entry name" value="Chorismate_synth"/>
</dbReference>
<evidence type="ECO:0000256" key="4">
    <source>
        <dbReference type="ARBA" id="ARBA00022605"/>
    </source>
</evidence>
<dbReference type="VEuPathDB" id="PlasmoDB:PGSY75_0623000"/>
<dbReference type="GO" id="GO:0009073">
    <property type="term" value="P:aromatic amino acid family biosynthetic process"/>
    <property type="evidence" value="ECO:0007669"/>
    <property type="project" value="UniProtKB-KW"/>
</dbReference>
<evidence type="ECO:0000256" key="2">
    <source>
        <dbReference type="ARBA" id="ARBA00008014"/>
    </source>
</evidence>
<comment type="caution">
    <text evidence="7">The sequence shown here is derived from an EMBL/GenBank/DDBJ whole genome shotgun (WGS) entry which is preliminary data.</text>
</comment>